<dbReference type="InterPro" id="IPR018392">
    <property type="entry name" value="LysM"/>
</dbReference>
<dbReference type="Pfam" id="PF01476">
    <property type="entry name" value="LysM"/>
    <property type="match status" value="1"/>
</dbReference>
<dbReference type="UniPathway" id="UPA00219"/>
<dbReference type="Pfam" id="PF03734">
    <property type="entry name" value="YkuD"/>
    <property type="match status" value="1"/>
</dbReference>
<comment type="caution">
    <text evidence="12">The sequence shown here is derived from an EMBL/GenBank/DDBJ whole genome shotgun (WGS) entry which is preliminary data.</text>
</comment>
<dbReference type="GO" id="GO:0071972">
    <property type="term" value="F:peptidoglycan L,D-transpeptidase activity"/>
    <property type="evidence" value="ECO:0007669"/>
    <property type="project" value="TreeGrafter"/>
</dbReference>
<dbReference type="CDD" id="cd16913">
    <property type="entry name" value="YkuD_like"/>
    <property type="match status" value="1"/>
</dbReference>
<dbReference type="SUPFAM" id="SSF54106">
    <property type="entry name" value="LysM domain"/>
    <property type="match status" value="1"/>
</dbReference>
<dbReference type="InterPro" id="IPR038063">
    <property type="entry name" value="Transpep_catalytic_dom"/>
</dbReference>
<evidence type="ECO:0000313" key="12">
    <source>
        <dbReference type="EMBL" id="TWT64177.1"/>
    </source>
</evidence>
<evidence type="ECO:0000256" key="9">
    <source>
        <dbReference type="PROSITE-ProRule" id="PRU01373"/>
    </source>
</evidence>
<name>A0A5C5XLW0_9PLAN</name>
<dbReference type="PROSITE" id="PS52029">
    <property type="entry name" value="LD_TPASE"/>
    <property type="match status" value="1"/>
</dbReference>
<sequence>MFQDRPYLQKRKSSWSIWWFVAVMAAGLTAWHLELLPTSWMTSQEVVIDDHPMDDFLDDYPTDLTSAQAEMGAPAFDDSAAEEFPLVDQQAEPQAPVNNITNIPVQLNEAYDSPQGFGLDQTVQITTANPPVQTLPYRKSEAPAMVQTLPFRGNQAPVQYASTQDSPEAMPIITASATISDNNSMLDARPNQQEPKRLVAPFALSALAEQDVIRLRELSTLFWKQPGRRAEISNEIQMLSHKIYFSPEIHYLPAHRVEPNQHLETIARQYDMTWEYLAGLNRITPEKLRAGAEIKVIQGPFDAIAELSNFQLIVHAHGYVVATFPIGTGKDSSTPLGQFQVVNKQPNPTYYGPEEVIKADDPNNPLGEYWIDLGDSIGIHGTNEPDSIGQACSHGCIRMRDSDISQVYNLLTTKSRVAIRK</sequence>
<evidence type="ECO:0000259" key="11">
    <source>
        <dbReference type="PROSITE" id="PS52029"/>
    </source>
</evidence>
<dbReference type="EC" id="2.-.-.-" evidence="12"/>
<evidence type="ECO:0000256" key="1">
    <source>
        <dbReference type="ARBA" id="ARBA00004752"/>
    </source>
</evidence>
<dbReference type="Gene3D" id="3.10.350.10">
    <property type="entry name" value="LysM domain"/>
    <property type="match status" value="1"/>
</dbReference>
<evidence type="ECO:0000256" key="5">
    <source>
        <dbReference type="ARBA" id="ARBA00022801"/>
    </source>
</evidence>
<protein>
    <submittedName>
        <fullName evidence="12">Putative L,D-transpeptidase YkuD</fullName>
        <ecNumber evidence="12">2.-.-.-</ecNumber>
    </submittedName>
</protein>
<comment type="pathway">
    <text evidence="1 9">Cell wall biogenesis; peptidoglycan biosynthesis.</text>
</comment>
<reference evidence="12 13" key="1">
    <citation type="submission" date="2019-02" db="EMBL/GenBank/DDBJ databases">
        <title>Deep-cultivation of Planctomycetes and their phenomic and genomic characterization uncovers novel biology.</title>
        <authorList>
            <person name="Wiegand S."/>
            <person name="Jogler M."/>
            <person name="Boedeker C."/>
            <person name="Pinto D."/>
            <person name="Vollmers J."/>
            <person name="Rivas-Marin E."/>
            <person name="Kohn T."/>
            <person name="Peeters S.H."/>
            <person name="Heuer A."/>
            <person name="Rast P."/>
            <person name="Oberbeckmann S."/>
            <person name="Bunk B."/>
            <person name="Jeske O."/>
            <person name="Meyerdierks A."/>
            <person name="Storesund J.E."/>
            <person name="Kallscheuer N."/>
            <person name="Luecker S."/>
            <person name="Lage O.M."/>
            <person name="Pohl T."/>
            <person name="Merkel B.J."/>
            <person name="Hornburger P."/>
            <person name="Mueller R.-W."/>
            <person name="Bruemmer F."/>
            <person name="Labrenz M."/>
            <person name="Spormann A.M."/>
            <person name="Op Den Camp H."/>
            <person name="Overmann J."/>
            <person name="Amann R."/>
            <person name="Jetten M.S.M."/>
            <person name="Mascher T."/>
            <person name="Medema M.H."/>
            <person name="Devos D.P."/>
            <person name="Kaster A.-K."/>
            <person name="Ovreas L."/>
            <person name="Rohde M."/>
            <person name="Galperin M.Y."/>
            <person name="Jogler C."/>
        </authorList>
    </citation>
    <scope>NUCLEOTIDE SEQUENCE [LARGE SCALE GENOMIC DNA]</scope>
    <source>
        <strain evidence="12 13">Pan54</strain>
    </source>
</reference>
<evidence type="ECO:0000256" key="2">
    <source>
        <dbReference type="ARBA" id="ARBA00005992"/>
    </source>
</evidence>
<keyword evidence="3" id="KW-0328">Glycosyltransferase</keyword>
<dbReference type="AlphaFoldDB" id="A0A5C5XLW0"/>
<dbReference type="InterPro" id="IPR036779">
    <property type="entry name" value="LysM_dom_sf"/>
</dbReference>
<feature type="domain" description="L,D-TPase catalytic" evidence="11">
    <location>
        <begin position="301"/>
        <end position="420"/>
    </location>
</feature>
<proteinExistence type="inferred from homology"/>
<comment type="similarity">
    <text evidence="2">Belongs to the YkuD family.</text>
</comment>
<keyword evidence="10" id="KW-0812">Transmembrane</keyword>
<organism evidence="12 13">
    <name type="scientific">Rubinisphaera italica</name>
    <dbReference type="NCBI Taxonomy" id="2527969"/>
    <lineage>
        <taxon>Bacteria</taxon>
        <taxon>Pseudomonadati</taxon>
        <taxon>Planctomycetota</taxon>
        <taxon>Planctomycetia</taxon>
        <taxon>Planctomycetales</taxon>
        <taxon>Planctomycetaceae</taxon>
        <taxon>Rubinisphaera</taxon>
    </lineage>
</organism>
<dbReference type="GO" id="GO:0005576">
    <property type="term" value="C:extracellular region"/>
    <property type="evidence" value="ECO:0007669"/>
    <property type="project" value="TreeGrafter"/>
</dbReference>
<keyword evidence="4 12" id="KW-0808">Transferase</keyword>
<keyword evidence="6 9" id="KW-0133">Cell shape</keyword>
<keyword evidence="10" id="KW-1133">Transmembrane helix</keyword>
<dbReference type="GO" id="GO:0016757">
    <property type="term" value="F:glycosyltransferase activity"/>
    <property type="evidence" value="ECO:0007669"/>
    <property type="project" value="UniProtKB-KW"/>
</dbReference>
<dbReference type="Gene3D" id="2.40.440.10">
    <property type="entry name" value="L,D-transpeptidase catalytic domain-like"/>
    <property type="match status" value="1"/>
</dbReference>
<dbReference type="GO" id="GO:0008360">
    <property type="term" value="P:regulation of cell shape"/>
    <property type="evidence" value="ECO:0007669"/>
    <property type="project" value="UniProtKB-UniRule"/>
</dbReference>
<dbReference type="CDD" id="cd00118">
    <property type="entry name" value="LysM"/>
    <property type="match status" value="1"/>
</dbReference>
<keyword evidence="13" id="KW-1185">Reference proteome</keyword>
<dbReference type="Proteomes" id="UP000316095">
    <property type="component" value="Unassembled WGS sequence"/>
</dbReference>
<keyword evidence="10" id="KW-0472">Membrane</keyword>
<dbReference type="InterPro" id="IPR050979">
    <property type="entry name" value="LD-transpeptidase"/>
</dbReference>
<evidence type="ECO:0000256" key="3">
    <source>
        <dbReference type="ARBA" id="ARBA00022676"/>
    </source>
</evidence>
<accession>A0A5C5XLW0</accession>
<feature type="transmembrane region" description="Helical" evidence="10">
    <location>
        <begin position="15"/>
        <end position="33"/>
    </location>
</feature>
<gene>
    <name evidence="12" type="primary">ykuD</name>
    <name evidence="12" type="ORF">Pan54_49380</name>
</gene>
<evidence type="ECO:0000313" key="13">
    <source>
        <dbReference type="Proteomes" id="UP000316095"/>
    </source>
</evidence>
<dbReference type="RefSeq" id="WP_146505912.1">
    <property type="nucleotide sequence ID" value="NZ_SJPG01000001.1"/>
</dbReference>
<evidence type="ECO:0000256" key="10">
    <source>
        <dbReference type="SAM" id="Phobius"/>
    </source>
</evidence>
<evidence type="ECO:0000256" key="4">
    <source>
        <dbReference type="ARBA" id="ARBA00022679"/>
    </source>
</evidence>
<keyword evidence="7 9" id="KW-0573">Peptidoglycan synthesis</keyword>
<dbReference type="GO" id="GO:0018104">
    <property type="term" value="P:peptidoglycan-protein cross-linking"/>
    <property type="evidence" value="ECO:0007669"/>
    <property type="project" value="TreeGrafter"/>
</dbReference>
<dbReference type="PANTHER" id="PTHR30582:SF24">
    <property type="entry name" value="L,D-TRANSPEPTIDASE ERFK_SRFK-RELATED"/>
    <property type="match status" value="1"/>
</dbReference>
<evidence type="ECO:0000256" key="7">
    <source>
        <dbReference type="ARBA" id="ARBA00022984"/>
    </source>
</evidence>
<dbReference type="InterPro" id="IPR005490">
    <property type="entry name" value="LD_TPept_cat_dom"/>
</dbReference>
<dbReference type="EMBL" id="SJPG01000001">
    <property type="protein sequence ID" value="TWT64177.1"/>
    <property type="molecule type" value="Genomic_DNA"/>
</dbReference>
<dbReference type="PANTHER" id="PTHR30582">
    <property type="entry name" value="L,D-TRANSPEPTIDASE"/>
    <property type="match status" value="1"/>
</dbReference>
<evidence type="ECO:0000256" key="8">
    <source>
        <dbReference type="ARBA" id="ARBA00023316"/>
    </source>
</evidence>
<evidence type="ECO:0000256" key="6">
    <source>
        <dbReference type="ARBA" id="ARBA00022960"/>
    </source>
</evidence>
<keyword evidence="8 9" id="KW-0961">Cell wall biogenesis/degradation</keyword>
<dbReference type="SUPFAM" id="SSF141523">
    <property type="entry name" value="L,D-transpeptidase catalytic domain-like"/>
    <property type="match status" value="1"/>
</dbReference>
<feature type="active site" description="Nucleophile" evidence="9">
    <location>
        <position position="396"/>
    </location>
</feature>
<dbReference type="GO" id="GO:0071555">
    <property type="term" value="P:cell wall organization"/>
    <property type="evidence" value="ECO:0007669"/>
    <property type="project" value="UniProtKB-UniRule"/>
</dbReference>
<keyword evidence="5" id="KW-0378">Hydrolase</keyword>
<feature type="active site" description="Proton donor/acceptor" evidence="9">
    <location>
        <position position="380"/>
    </location>
</feature>
<dbReference type="OrthoDB" id="9787225at2"/>